<organism evidence="6 7">
    <name type="scientific">Quercus lobata</name>
    <name type="common">Valley oak</name>
    <dbReference type="NCBI Taxonomy" id="97700"/>
    <lineage>
        <taxon>Eukaryota</taxon>
        <taxon>Viridiplantae</taxon>
        <taxon>Streptophyta</taxon>
        <taxon>Embryophyta</taxon>
        <taxon>Tracheophyta</taxon>
        <taxon>Spermatophyta</taxon>
        <taxon>Magnoliopsida</taxon>
        <taxon>eudicotyledons</taxon>
        <taxon>Gunneridae</taxon>
        <taxon>Pentapetalae</taxon>
        <taxon>rosids</taxon>
        <taxon>fabids</taxon>
        <taxon>Fagales</taxon>
        <taxon>Fagaceae</taxon>
        <taxon>Quercus</taxon>
    </lineage>
</organism>
<keyword evidence="1" id="KW-0479">Metal-binding</keyword>
<evidence type="ECO:0000256" key="1">
    <source>
        <dbReference type="ARBA" id="ARBA00022723"/>
    </source>
</evidence>
<proteinExistence type="predicted"/>
<dbReference type="SMART" id="SM00575">
    <property type="entry name" value="ZnF_PMZ"/>
    <property type="match status" value="1"/>
</dbReference>
<evidence type="ECO:0000313" key="6">
    <source>
        <dbReference type="EnsemblPlants" id="QL06p047907:mrna"/>
    </source>
</evidence>
<dbReference type="EMBL" id="LRBV02000006">
    <property type="status" value="NOT_ANNOTATED_CDS"/>
    <property type="molecule type" value="Genomic_DNA"/>
</dbReference>
<name>A0A7N2M262_QUELO</name>
<dbReference type="Gramene" id="QL06p047907:mrna">
    <property type="protein sequence ID" value="QL06p047907:mrna"/>
    <property type="gene ID" value="QL06p047907"/>
</dbReference>
<accession>A0A7N2M262</accession>
<dbReference type="PANTHER" id="PTHR47718">
    <property type="entry name" value="OS01G0519700 PROTEIN"/>
    <property type="match status" value="1"/>
</dbReference>
<evidence type="ECO:0000259" key="5">
    <source>
        <dbReference type="PROSITE" id="PS50966"/>
    </source>
</evidence>
<dbReference type="Pfam" id="PF03101">
    <property type="entry name" value="FAR1"/>
    <property type="match status" value="1"/>
</dbReference>
<sequence length="746" mass="84767">MFVNLQVMEKDGKSNLEEVVSIDSEEDTTPKIGENADTKEDITPKIGMEFDSEDEAYLYYNIYAGYVGFSIRRDWLNRSKTDKTTIISRKYCCFKAGYKKEVAYDGKKSRMELRCGCEAQMVISRQKNGKYRITLFEAKHNHEVVTPRSKHKLPSQRKISAAQAAEAELANRSGIRQKLVFEFMSKQAGGRENLGFTLKDISNHLQSKRMREMKEGEAFTLIHYFEMRKSENASFFYEIQLDVDDQITNIFWADPKMVVDYDLFGDVVCFDTTYRTNKNRRPLAPIIGVNHHRQTVVFGAALLYDETAETFSWLFRTLLKVMCGKKPVTIFTDQDPAMAKAIAEVLPESHHRLCRWHIYQNALKKLNSYFQSSNSFAAEFKSCMCDHELLEDLRHNELDSNYDMSQRLPVLRVEVLLLKNSRDVYTPKIFNFFQEEYKKSLDMVVNTCYDISPLFEYKVCMYGCTREHKVIFNSTDQTVVCSCNKFEFAGFLCSHALKVLDIQNIKLLPSRYILKRWTKQARVGCVLDSYGCIVKEDPKLDITNRYKDLCRNAVNIASKAAETEEASVFLAKKMVELNLDVERILKKKTDLPSNEIGMDPSHNEHVDVASVISAYKATGIKKKIGTSRVKGRPKSFIEKGSRKRKHACGETPVTSSTVNIPASLSVNYTQVTQASSIASDYSARDGSAAAACSVWAAVLLNAIASISLIDAIAKLAYVSRGESVEKDGAVLLGWKNRNLISASAWQ</sequence>
<evidence type="ECO:0000256" key="3">
    <source>
        <dbReference type="ARBA" id="ARBA00022833"/>
    </source>
</evidence>
<dbReference type="PROSITE" id="PS50966">
    <property type="entry name" value="ZF_SWIM"/>
    <property type="match status" value="1"/>
</dbReference>
<evidence type="ECO:0000256" key="4">
    <source>
        <dbReference type="PROSITE-ProRule" id="PRU00325"/>
    </source>
</evidence>
<reference evidence="6" key="2">
    <citation type="submission" date="2021-01" db="UniProtKB">
        <authorList>
            <consortium name="EnsemblPlants"/>
        </authorList>
    </citation>
    <scope>IDENTIFICATION</scope>
</reference>
<dbReference type="AlphaFoldDB" id="A0A7N2M262"/>
<dbReference type="InterPro" id="IPR004330">
    <property type="entry name" value="FAR1_DNA_bnd_dom"/>
</dbReference>
<dbReference type="InterPro" id="IPR018289">
    <property type="entry name" value="MULE_transposase_dom"/>
</dbReference>
<dbReference type="GO" id="GO:0008270">
    <property type="term" value="F:zinc ion binding"/>
    <property type="evidence" value="ECO:0007669"/>
    <property type="project" value="UniProtKB-KW"/>
</dbReference>
<dbReference type="Pfam" id="PF10551">
    <property type="entry name" value="MULE"/>
    <property type="match status" value="1"/>
</dbReference>
<dbReference type="InParanoid" id="A0A7N2M262"/>
<evidence type="ECO:0000256" key="2">
    <source>
        <dbReference type="ARBA" id="ARBA00022771"/>
    </source>
</evidence>
<keyword evidence="7" id="KW-1185">Reference proteome</keyword>
<dbReference type="OMA" id="KFICSRE"/>
<protein>
    <recommendedName>
        <fullName evidence="5">SWIM-type domain-containing protein</fullName>
    </recommendedName>
</protein>
<keyword evidence="2 4" id="KW-0863">Zinc-finger</keyword>
<dbReference type="Proteomes" id="UP000594261">
    <property type="component" value="Chromosome 6"/>
</dbReference>
<dbReference type="InterPro" id="IPR007527">
    <property type="entry name" value="Znf_SWIM"/>
</dbReference>
<feature type="domain" description="SWIM-type" evidence="5">
    <location>
        <begin position="468"/>
        <end position="504"/>
    </location>
</feature>
<keyword evidence="3" id="KW-0862">Zinc</keyword>
<dbReference type="EnsemblPlants" id="QL06p047907:mrna">
    <property type="protein sequence ID" value="QL06p047907:mrna"/>
    <property type="gene ID" value="QL06p047907"/>
</dbReference>
<evidence type="ECO:0000313" key="7">
    <source>
        <dbReference type="Proteomes" id="UP000594261"/>
    </source>
</evidence>
<reference evidence="6 7" key="1">
    <citation type="journal article" date="2016" name="G3 (Bethesda)">
        <title>First Draft Assembly and Annotation of the Genome of a California Endemic Oak Quercus lobata Nee (Fagaceae).</title>
        <authorList>
            <person name="Sork V.L."/>
            <person name="Fitz-Gibbon S.T."/>
            <person name="Puiu D."/>
            <person name="Crepeau M."/>
            <person name="Gugger P.F."/>
            <person name="Sherman R."/>
            <person name="Stevens K."/>
            <person name="Langley C.H."/>
            <person name="Pellegrini M."/>
            <person name="Salzberg S.L."/>
        </authorList>
    </citation>
    <scope>NUCLEOTIDE SEQUENCE [LARGE SCALE GENOMIC DNA]</scope>
    <source>
        <strain evidence="6 7">cv. SW786</strain>
    </source>
</reference>
<dbReference type="InterPro" id="IPR006564">
    <property type="entry name" value="Znf_PMZ"/>
</dbReference>
<dbReference type="Pfam" id="PF04434">
    <property type="entry name" value="SWIM"/>
    <property type="match status" value="1"/>
</dbReference>